<evidence type="ECO:0000313" key="6">
    <source>
        <dbReference type="EMBL" id="MBC8567482.1"/>
    </source>
</evidence>
<organism evidence="6 7">
    <name type="scientific">Lentihominibacter hominis</name>
    <dbReference type="NCBI Taxonomy" id="2763645"/>
    <lineage>
        <taxon>Bacteria</taxon>
        <taxon>Bacillati</taxon>
        <taxon>Bacillota</taxon>
        <taxon>Clostridia</taxon>
        <taxon>Peptostreptococcales</taxon>
        <taxon>Anaerovoracaceae</taxon>
        <taxon>Lentihominibacter</taxon>
    </lineage>
</organism>
<dbReference type="Proteomes" id="UP000610862">
    <property type="component" value="Unassembled WGS sequence"/>
</dbReference>
<dbReference type="AlphaFoldDB" id="A0A926I8Y9"/>
<keyword evidence="4" id="KW-0804">Transcription</keyword>
<evidence type="ECO:0000259" key="5">
    <source>
        <dbReference type="PROSITE" id="PS50931"/>
    </source>
</evidence>
<dbReference type="GO" id="GO:0005829">
    <property type="term" value="C:cytosol"/>
    <property type="evidence" value="ECO:0007669"/>
    <property type="project" value="TreeGrafter"/>
</dbReference>
<evidence type="ECO:0000313" key="7">
    <source>
        <dbReference type="Proteomes" id="UP000610862"/>
    </source>
</evidence>
<gene>
    <name evidence="6" type="ORF">H8692_01745</name>
</gene>
<comment type="caution">
    <text evidence="6">The sequence shown here is derived from an EMBL/GenBank/DDBJ whole genome shotgun (WGS) entry which is preliminary data.</text>
</comment>
<keyword evidence="3" id="KW-0238">DNA-binding</keyword>
<dbReference type="CDD" id="cd05466">
    <property type="entry name" value="PBP2_LTTR_substrate"/>
    <property type="match status" value="1"/>
</dbReference>
<protein>
    <submittedName>
        <fullName evidence="6">LysR family transcriptional regulator</fullName>
    </submittedName>
</protein>
<dbReference type="GO" id="GO:0003700">
    <property type="term" value="F:DNA-binding transcription factor activity"/>
    <property type="evidence" value="ECO:0007669"/>
    <property type="project" value="InterPro"/>
</dbReference>
<accession>A0A926I8Y9</accession>
<dbReference type="Gene3D" id="3.40.190.290">
    <property type="match status" value="1"/>
</dbReference>
<dbReference type="Pfam" id="PF00126">
    <property type="entry name" value="HTH_1"/>
    <property type="match status" value="1"/>
</dbReference>
<keyword evidence="7" id="KW-1185">Reference proteome</keyword>
<dbReference type="PANTHER" id="PTHR30419:SF8">
    <property type="entry name" value="NITROGEN ASSIMILATION TRANSCRIPTIONAL ACTIVATOR-RELATED"/>
    <property type="match status" value="1"/>
</dbReference>
<dbReference type="SUPFAM" id="SSF53850">
    <property type="entry name" value="Periplasmic binding protein-like II"/>
    <property type="match status" value="1"/>
</dbReference>
<dbReference type="InterPro" id="IPR000847">
    <property type="entry name" value="LysR_HTH_N"/>
</dbReference>
<dbReference type="InterPro" id="IPR050950">
    <property type="entry name" value="HTH-type_LysR_regulators"/>
</dbReference>
<dbReference type="SUPFAM" id="SSF46785">
    <property type="entry name" value="Winged helix' DNA-binding domain"/>
    <property type="match status" value="1"/>
</dbReference>
<dbReference type="Pfam" id="PF03466">
    <property type="entry name" value="LysR_substrate"/>
    <property type="match status" value="1"/>
</dbReference>
<evidence type="ECO:0000256" key="3">
    <source>
        <dbReference type="ARBA" id="ARBA00023125"/>
    </source>
</evidence>
<dbReference type="GO" id="GO:0003677">
    <property type="term" value="F:DNA binding"/>
    <property type="evidence" value="ECO:0007669"/>
    <property type="project" value="UniProtKB-KW"/>
</dbReference>
<reference evidence="6" key="1">
    <citation type="submission" date="2020-08" db="EMBL/GenBank/DDBJ databases">
        <title>Genome public.</title>
        <authorList>
            <person name="Liu C."/>
            <person name="Sun Q."/>
        </authorList>
    </citation>
    <scope>NUCLEOTIDE SEQUENCE</scope>
    <source>
        <strain evidence="6">NSJ-24</strain>
    </source>
</reference>
<dbReference type="RefSeq" id="WP_187524863.1">
    <property type="nucleotide sequence ID" value="NZ_JACRTA010000001.1"/>
</dbReference>
<dbReference type="InterPro" id="IPR036390">
    <property type="entry name" value="WH_DNA-bd_sf"/>
</dbReference>
<name>A0A926I8Y9_9FIRM</name>
<dbReference type="EMBL" id="JACRTA010000001">
    <property type="protein sequence ID" value="MBC8567482.1"/>
    <property type="molecule type" value="Genomic_DNA"/>
</dbReference>
<evidence type="ECO:0000256" key="1">
    <source>
        <dbReference type="ARBA" id="ARBA00009437"/>
    </source>
</evidence>
<dbReference type="PANTHER" id="PTHR30419">
    <property type="entry name" value="HTH-TYPE TRANSCRIPTIONAL REGULATOR YBHD"/>
    <property type="match status" value="1"/>
</dbReference>
<dbReference type="PRINTS" id="PR00039">
    <property type="entry name" value="HTHLYSR"/>
</dbReference>
<dbReference type="InterPro" id="IPR005119">
    <property type="entry name" value="LysR_subst-bd"/>
</dbReference>
<dbReference type="InterPro" id="IPR036388">
    <property type="entry name" value="WH-like_DNA-bd_sf"/>
</dbReference>
<comment type="similarity">
    <text evidence="1">Belongs to the LysR transcriptional regulatory family.</text>
</comment>
<dbReference type="PROSITE" id="PS50931">
    <property type="entry name" value="HTH_LYSR"/>
    <property type="match status" value="1"/>
</dbReference>
<keyword evidence="2" id="KW-0805">Transcription regulation</keyword>
<evidence type="ECO:0000256" key="4">
    <source>
        <dbReference type="ARBA" id="ARBA00023163"/>
    </source>
</evidence>
<evidence type="ECO:0000256" key="2">
    <source>
        <dbReference type="ARBA" id="ARBA00023015"/>
    </source>
</evidence>
<sequence>MNINHLRYFKEVCNQGNLTKASEICHISQPSITAAISSLENELGYKLFNKINNRLYLSEEGKVFRDLTNDFLQQFDTYYSHARDISSSAHSPLRLGVPAILGTFFFKKIIPDFYEKHPEIDLKIFEAPTIDGINMLNNAKLDLLLGIRDNKCYSNCNSKEIFSTELCLAVSKDNPLSEEKYITPEMLSRIPLVSVNKGSYHHSIMMKEFKDLPLNILMYSNQLSTIQYMISHNCASAVIYKDVFNKSEDIICIPFKDSLPVQIHIFWQKSTYKSAVMRTFISYISSLDFS</sequence>
<dbReference type="Gene3D" id="1.10.10.10">
    <property type="entry name" value="Winged helix-like DNA-binding domain superfamily/Winged helix DNA-binding domain"/>
    <property type="match status" value="1"/>
</dbReference>
<feature type="domain" description="HTH lysR-type" evidence="5">
    <location>
        <begin position="1"/>
        <end position="58"/>
    </location>
</feature>
<proteinExistence type="inferred from homology"/>